<accession>A0A2A3JZA5</accession>
<protein>
    <submittedName>
        <fullName evidence="1">Uncharacterized protein</fullName>
    </submittedName>
</protein>
<gene>
    <name evidence="1" type="ORF">CLG85_05275</name>
</gene>
<dbReference type="Gene3D" id="3.10.129.10">
    <property type="entry name" value="Hotdog Thioesterase"/>
    <property type="match status" value="1"/>
</dbReference>
<evidence type="ECO:0000313" key="1">
    <source>
        <dbReference type="EMBL" id="PBD20157.1"/>
    </source>
</evidence>
<name>A0A2A3JZA5_9RHOB</name>
<comment type="caution">
    <text evidence="1">The sequence shown here is derived from an EMBL/GenBank/DDBJ whole genome shotgun (WGS) entry which is preliminary data.</text>
</comment>
<organism evidence="1">
    <name type="scientific">Alloyangia mangrovi</name>
    <dbReference type="NCBI Taxonomy" id="1779329"/>
    <lineage>
        <taxon>Bacteria</taxon>
        <taxon>Pseudomonadati</taxon>
        <taxon>Pseudomonadota</taxon>
        <taxon>Alphaproteobacteria</taxon>
        <taxon>Rhodobacterales</taxon>
        <taxon>Roseobacteraceae</taxon>
        <taxon>Alloyangia</taxon>
    </lineage>
</organism>
<dbReference type="RefSeq" id="WP_095881312.1">
    <property type="nucleotide sequence ID" value="NZ_NTHN02000007.1"/>
</dbReference>
<dbReference type="AlphaFoldDB" id="A0A2A3JZA5"/>
<dbReference type="NCBIfam" id="TIGR04098">
    <property type="entry name" value="LnmK_bifunc"/>
    <property type="match status" value="1"/>
</dbReference>
<dbReference type="OrthoDB" id="9815592at2"/>
<sequence>MQNLEVSAMLSVLDFDLAGRAVPIAEPETFRLGMPHMCTSGVRRSWLLKEACHRHWLSIAAQVGRRPSEFRDISGARIFASVVACILDGDAARFREDDMCQLFMVEVPSAQTGWRSQFVLTSGTKTLGVEILTSYARRNGPSNSELGAPELFERFRDERDHAAARRAGLIRRIGRHDRELAVRDEAPPHITFEINEDAHLNGVGLVYFAHIHDMIERAERNAVPEYVGTYPMRNRRAHFYGNLDVGDRLEITARARARSLSPNPSVVVHSHARRASDGQVIACAESIYAR</sequence>
<dbReference type="InterPro" id="IPR024091">
    <property type="entry name" value="LnmK-like_bifun_acyl/decarbox"/>
</dbReference>
<dbReference type="EMBL" id="NTHN01000068">
    <property type="protein sequence ID" value="PBD20157.1"/>
    <property type="molecule type" value="Genomic_DNA"/>
</dbReference>
<proteinExistence type="predicted"/>
<reference evidence="1" key="1">
    <citation type="submission" date="2017-09" db="EMBL/GenBank/DDBJ databases">
        <title>Yangia sp. SAOS 153D whole genome sequencing.</title>
        <authorList>
            <person name="Verma A."/>
            <person name="Krishnamurthi S."/>
        </authorList>
    </citation>
    <scope>NUCLEOTIDE SEQUENCE [LARGE SCALE GENOMIC DNA]</scope>
    <source>
        <strain evidence="1">SAOS 153D</strain>
    </source>
</reference>